<dbReference type="EMBL" id="JBBPBN010000018">
    <property type="protein sequence ID" value="KAK9019033.1"/>
    <property type="molecule type" value="Genomic_DNA"/>
</dbReference>
<sequence>MLAADKENFTKKNRGLNVVNQRPKRIAERSLGGKKYPRSPIRKSEDEARVEQGEDESFSSSDREENWSKVERVFSPELVLKKTTIKEVCIIEADSRQADF</sequence>
<protein>
    <submittedName>
        <fullName evidence="2">Uncharacterized protein</fullName>
    </submittedName>
</protein>
<feature type="compositionally biased region" description="Basic and acidic residues" evidence="1">
    <location>
        <begin position="1"/>
        <end position="10"/>
    </location>
</feature>
<proteinExistence type="predicted"/>
<accession>A0ABR2S1F4</accession>
<evidence type="ECO:0000313" key="2">
    <source>
        <dbReference type="EMBL" id="KAK9019033.1"/>
    </source>
</evidence>
<comment type="caution">
    <text evidence="2">The sequence shown here is derived from an EMBL/GenBank/DDBJ whole genome shotgun (WGS) entry which is preliminary data.</text>
</comment>
<keyword evidence="3" id="KW-1185">Reference proteome</keyword>
<evidence type="ECO:0000313" key="3">
    <source>
        <dbReference type="Proteomes" id="UP001396334"/>
    </source>
</evidence>
<gene>
    <name evidence="2" type="ORF">V6N11_034074</name>
</gene>
<feature type="compositionally biased region" description="Basic and acidic residues" evidence="1">
    <location>
        <begin position="42"/>
        <end position="52"/>
    </location>
</feature>
<reference evidence="2 3" key="1">
    <citation type="journal article" date="2024" name="G3 (Bethesda)">
        <title>Genome assembly of Hibiscus sabdariffa L. provides insights into metabolisms of medicinal natural products.</title>
        <authorList>
            <person name="Kim T."/>
        </authorList>
    </citation>
    <scope>NUCLEOTIDE SEQUENCE [LARGE SCALE GENOMIC DNA]</scope>
    <source>
        <strain evidence="2">TK-2024</strain>
        <tissue evidence="2">Old leaves</tissue>
    </source>
</reference>
<feature type="region of interest" description="Disordered" evidence="1">
    <location>
        <begin position="1"/>
        <end position="67"/>
    </location>
</feature>
<name>A0ABR2S1F4_9ROSI</name>
<evidence type="ECO:0000256" key="1">
    <source>
        <dbReference type="SAM" id="MobiDB-lite"/>
    </source>
</evidence>
<organism evidence="2 3">
    <name type="scientific">Hibiscus sabdariffa</name>
    <name type="common">roselle</name>
    <dbReference type="NCBI Taxonomy" id="183260"/>
    <lineage>
        <taxon>Eukaryota</taxon>
        <taxon>Viridiplantae</taxon>
        <taxon>Streptophyta</taxon>
        <taxon>Embryophyta</taxon>
        <taxon>Tracheophyta</taxon>
        <taxon>Spermatophyta</taxon>
        <taxon>Magnoliopsida</taxon>
        <taxon>eudicotyledons</taxon>
        <taxon>Gunneridae</taxon>
        <taxon>Pentapetalae</taxon>
        <taxon>rosids</taxon>
        <taxon>malvids</taxon>
        <taxon>Malvales</taxon>
        <taxon>Malvaceae</taxon>
        <taxon>Malvoideae</taxon>
        <taxon>Hibiscus</taxon>
    </lineage>
</organism>
<dbReference type="Proteomes" id="UP001396334">
    <property type="component" value="Unassembled WGS sequence"/>
</dbReference>